<sequence length="35" mass="4309">MKKQVRVVKLKKKRSFSKRFKMQLRKSQTKMVTIL</sequence>
<keyword evidence="2" id="KW-1185">Reference proteome</keyword>
<protein>
    <recommendedName>
        <fullName evidence="3">Transposase</fullName>
    </recommendedName>
</protein>
<gene>
    <name evidence="1" type="ORF">VEx25_1503</name>
</gene>
<evidence type="ECO:0000313" key="1">
    <source>
        <dbReference type="EMBL" id="EDN57819.1"/>
    </source>
</evidence>
<name>A0ABM9WWP3_VIBAE</name>
<dbReference type="Proteomes" id="UP000242664">
    <property type="component" value="Unassembled WGS sequence"/>
</dbReference>
<reference evidence="2" key="1">
    <citation type="submission" date="2006-10" db="EMBL/GenBank/DDBJ databases">
        <authorList>
            <person name="Heidelberg J."/>
            <person name="Sebastian Y."/>
        </authorList>
    </citation>
    <scope>NUCLEOTIDE SEQUENCE [LARGE SCALE GENOMIC DNA]</scope>
    <source>
        <strain evidence="2">EX25</strain>
    </source>
</reference>
<organism evidence="1 2">
    <name type="scientific">Vibrio antiquarius (strain Ex25)</name>
    <dbReference type="NCBI Taxonomy" id="150340"/>
    <lineage>
        <taxon>Bacteria</taxon>
        <taxon>Pseudomonadati</taxon>
        <taxon>Pseudomonadota</taxon>
        <taxon>Gammaproteobacteria</taxon>
        <taxon>Vibrionales</taxon>
        <taxon>Vibrionaceae</taxon>
        <taxon>Vibrio</taxon>
        <taxon>Vibrio diabolicus subgroup</taxon>
    </lineage>
</organism>
<dbReference type="EMBL" id="DS267814">
    <property type="protein sequence ID" value="EDN57819.1"/>
    <property type="molecule type" value="Genomic_DNA"/>
</dbReference>
<accession>A0ABM9WWP3</accession>
<proteinExistence type="predicted"/>
<evidence type="ECO:0000313" key="2">
    <source>
        <dbReference type="Proteomes" id="UP000242664"/>
    </source>
</evidence>
<evidence type="ECO:0008006" key="3">
    <source>
        <dbReference type="Google" id="ProtNLM"/>
    </source>
</evidence>